<name>A0AAV0HC94_9ROSI</name>
<organism evidence="1 2">
    <name type="scientific">Linum tenue</name>
    <dbReference type="NCBI Taxonomy" id="586396"/>
    <lineage>
        <taxon>Eukaryota</taxon>
        <taxon>Viridiplantae</taxon>
        <taxon>Streptophyta</taxon>
        <taxon>Embryophyta</taxon>
        <taxon>Tracheophyta</taxon>
        <taxon>Spermatophyta</taxon>
        <taxon>Magnoliopsida</taxon>
        <taxon>eudicotyledons</taxon>
        <taxon>Gunneridae</taxon>
        <taxon>Pentapetalae</taxon>
        <taxon>rosids</taxon>
        <taxon>fabids</taxon>
        <taxon>Malpighiales</taxon>
        <taxon>Linaceae</taxon>
        <taxon>Linum</taxon>
    </lineage>
</organism>
<gene>
    <name evidence="1" type="ORF">LITE_LOCUS3628</name>
</gene>
<accession>A0AAV0HC94</accession>
<keyword evidence="2" id="KW-1185">Reference proteome</keyword>
<dbReference type="Proteomes" id="UP001154282">
    <property type="component" value="Unassembled WGS sequence"/>
</dbReference>
<sequence>MMDVLGFGFTSVVENWLLDCLSFHFLIYTGTTRVQIWSQPDVLILHLPS</sequence>
<reference evidence="1" key="1">
    <citation type="submission" date="2022-08" db="EMBL/GenBank/DDBJ databases">
        <authorList>
            <person name="Gutierrez-Valencia J."/>
        </authorList>
    </citation>
    <scope>NUCLEOTIDE SEQUENCE</scope>
</reference>
<dbReference type="EMBL" id="CAMGYJ010000002">
    <property type="protein sequence ID" value="CAI0382633.1"/>
    <property type="molecule type" value="Genomic_DNA"/>
</dbReference>
<evidence type="ECO:0000313" key="2">
    <source>
        <dbReference type="Proteomes" id="UP001154282"/>
    </source>
</evidence>
<proteinExistence type="predicted"/>
<evidence type="ECO:0000313" key="1">
    <source>
        <dbReference type="EMBL" id="CAI0382633.1"/>
    </source>
</evidence>
<comment type="caution">
    <text evidence="1">The sequence shown here is derived from an EMBL/GenBank/DDBJ whole genome shotgun (WGS) entry which is preliminary data.</text>
</comment>
<protein>
    <submittedName>
        <fullName evidence="1">Uncharacterized protein</fullName>
    </submittedName>
</protein>
<dbReference type="AlphaFoldDB" id="A0AAV0HC94"/>